<dbReference type="PANTHER" id="PTHR33361">
    <property type="entry name" value="GLR0591 PROTEIN"/>
    <property type="match status" value="1"/>
</dbReference>
<dbReference type="RefSeq" id="WP_130435673.1">
    <property type="nucleotide sequence ID" value="NZ_SGXF01000005.1"/>
</dbReference>
<proteinExistence type="predicted"/>
<dbReference type="OrthoDB" id="9760040at2"/>
<dbReference type="Proteomes" id="UP000292927">
    <property type="component" value="Unassembled WGS sequence"/>
</dbReference>
<protein>
    <submittedName>
        <fullName evidence="1">Uncharacterized protein (DUF885 family)</fullName>
    </submittedName>
</protein>
<dbReference type="Pfam" id="PF05960">
    <property type="entry name" value="DUF885"/>
    <property type="match status" value="1"/>
</dbReference>
<dbReference type="PANTHER" id="PTHR33361:SF2">
    <property type="entry name" value="DUF885 DOMAIN-CONTAINING PROTEIN"/>
    <property type="match status" value="1"/>
</dbReference>
<name>A0A4Q7P3R3_9FIRM</name>
<dbReference type="EMBL" id="SGXF01000005">
    <property type="protein sequence ID" value="RZS94038.1"/>
    <property type="molecule type" value="Genomic_DNA"/>
</dbReference>
<comment type="caution">
    <text evidence="1">The sequence shown here is derived from an EMBL/GenBank/DDBJ whole genome shotgun (WGS) entry which is preliminary data.</text>
</comment>
<dbReference type="InterPro" id="IPR010281">
    <property type="entry name" value="DUF885"/>
</dbReference>
<evidence type="ECO:0000313" key="1">
    <source>
        <dbReference type="EMBL" id="RZS94038.1"/>
    </source>
</evidence>
<reference evidence="1 2" key="1">
    <citation type="submission" date="2019-02" db="EMBL/GenBank/DDBJ databases">
        <title>Genomic Encyclopedia of Type Strains, Phase IV (KMG-IV): sequencing the most valuable type-strain genomes for metagenomic binning, comparative biology and taxonomic classification.</title>
        <authorList>
            <person name="Goeker M."/>
        </authorList>
    </citation>
    <scope>NUCLEOTIDE SEQUENCE [LARGE SCALE GENOMIC DNA]</scope>
    <source>
        <strain evidence="1 2">DSM 29486</strain>
    </source>
</reference>
<evidence type="ECO:0000313" key="2">
    <source>
        <dbReference type="Proteomes" id="UP000292927"/>
    </source>
</evidence>
<gene>
    <name evidence="1" type="ORF">EV209_2403</name>
</gene>
<dbReference type="AlphaFoldDB" id="A0A4Q7P3R3"/>
<keyword evidence="2" id="KW-1185">Reference proteome</keyword>
<sequence length="609" mass="68068">MLPFLSKLVRQKHFIGITALCLTIALVAVSALSQRTREPASSTAATGEAVTNVKPEDSGQAFAQFTQAQFQEAMLADSVNLNYSLADPSLYGIPADTPAAISSSDPENIQKGLEEMKGLLDQLHAFSYDNLDQDQKITYDMMEDYLQLELSAKDLYLYDELLGSTTGLQAQYPVVLSEFSFRCKEDIRRYLDYLKLLPQLFQEVVSFEQAKSSAGLFMSNTTAKNIISQCQAFIASPSENLLISTFDSRLEDYNAGDITAAEAAEYRKENREVVEKYVISAYQTLIDGLTALLGTGVHEGGLCQLPSGKEYYSYLLQQKTGSRRTVEEIRTLMTSYLDENLRAASALMAEHPELADEYQAAAVSLTAPEAILQDLQKKISEDFPALPETTYTVKYVHDSLKDFLSPAFYLTPPLDDYRDNVIYINQAQPSMDLYTTLAHEGYPGHLFQNVYFRAQNPNPLRDYLGVLGYAEGWATYVEHLSYHYIDDYSENLASFLSANHMATLGIYALCDLGINYDGWSVAQTADFLARYYSLTGSQLAEISQEIYSAMVDDPANYPAYYVGCLEILELKKEQQAALGENFSLKAFHQRLLEIGPAPFPVLKKYFTAQ</sequence>
<accession>A0A4Q7P3R3</accession>
<organism evidence="1 2">
    <name type="scientific">Cuneatibacter caecimuris</name>
    <dbReference type="NCBI Taxonomy" id="1796618"/>
    <lineage>
        <taxon>Bacteria</taxon>
        <taxon>Bacillati</taxon>
        <taxon>Bacillota</taxon>
        <taxon>Clostridia</taxon>
        <taxon>Lachnospirales</taxon>
        <taxon>Lachnospiraceae</taxon>
        <taxon>Cuneatibacter</taxon>
    </lineage>
</organism>